<sequence length="72" mass="8021">MENSAPIFRQFDIRKSQCAATPDEKPDEVRSNSSVLSFPGSARKAFLSPLKQKDYALGSPLTRLHSPLTRMV</sequence>
<evidence type="ECO:0000313" key="2">
    <source>
        <dbReference type="EMBL" id="CAL1684738.1"/>
    </source>
</evidence>
<name>A0AAV2NYI0_9HYME</name>
<keyword evidence="3" id="KW-1185">Reference proteome</keyword>
<organism evidence="2 3">
    <name type="scientific">Lasius platythorax</name>
    <dbReference type="NCBI Taxonomy" id="488582"/>
    <lineage>
        <taxon>Eukaryota</taxon>
        <taxon>Metazoa</taxon>
        <taxon>Ecdysozoa</taxon>
        <taxon>Arthropoda</taxon>
        <taxon>Hexapoda</taxon>
        <taxon>Insecta</taxon>
        <taxon>Pterygota</taxon>
        <taxon>Neoptera</taxon>
        <taxon>Endopterygota</taxon>
        <taxon>Hymenoptera</taxon>
        <taxon>Apocrita</taxon>
        <taxon>Aculeata</taxon>
        <taxon>Formicoidea</taxon>
        <taxon>Formicidae</taxon>
        <taxon>Formicinae</taxon>
        <taxon>Lasius</taxon>
        <taxon>Lasius</taxon>
    </lineage>
</organism>
<protein>
    <submittedName>
        <fullName evidence="2">Uncharacterized protein</fullName>
    </submittedName>
</protein>
<proteinExistence type="predicted"/>
<evidence type="ECO:0000313" key="3">
    <source>
        <dbReference type="Proteomes" id="UP001497644"/>
    </source>
</evidence>
<dbReference type="AlphaFoldDB" id="A0AAV2NYI0"/>
<accession>A0AAV2NYI0</accession>
<gene>
    <name evidence="2" type="ORF">LPLAT_LOCUS10302</name>
</gene>
<evidence type="ECO:0000256" key="1">
    <source>
        <dbReference type="SAM" id="MobiDB-lite"/>
    </source>
</evidence>
<dbReference type="Proteomes" id="UP001497644">
    <property type="component" value="Chromosome 5"/>
</dbReference>
<dbReference type="EMBL" id="OZ034828">
    <property type="protein sequence ID" value="CAL1684738.1"/>
    <property type="molecule type" value="Genomic_DNA"/>
</dbReference>
<reference evidence="2" key="1">
    <citation type="submission" date="2024-04" db="EMBL/GenBank/DDBJ databases">
        <authorList>
            <consortium name="Molecular Ecology Group"/>
        </authorList>
    </citation>
    <scope>NUCLEOTIDE SEQUENCE</scope>
</reference>
<feature type="region of interest" description="Disordered" evidence="1">
    <location>
        <begin position="16"/>
        <end position="35"/>
    </location>
</feature>